<dbReference type="PANTHER" id="PTHR43752">
    <property type="entry name" value="BNR/ASP-BOX REPEAT FAMILY PROTEIN"/>
    <property type="match status" value="1"/>
</dbReference>
<dbReference type="Proteomes" id="UP000663860">
    <property type="component" value="Unassembled WGS sequence"/>
</dbReference>
<gene>
    <name evidence="3" type="ORF">IZO911_LOCUS17930</name>
    <name evidence="4" type="ORF">KXQ929_LOCUS39201</name>
</gene>
<dbReference type="EMBL" id="CAJNOE010000169">
    <property type="protein sequence ID" value="CAF1006348.1"/>
    <property type="molecule type" value="Genomic_DNA"/>
</dbReference>
<evidence type="ECO:0000313" key="5">
    <source>
        <dbReference type="Proteomes" id="UP000663860"/>
    </source>
</evidence>
<evidence type="ECO:0000259" key="2">
    <source>
        <dbReference type="Pfam" id="PF13088"/>
    </source>
</evidence>
<dbReference type="CDD" id="cd15482">
    <property type="entry name" value="Sialidase_non-viral"/>
    <property type="match status" value="1"/>
</dbReference>
<comment type="caution">
    <text evidence="3">The sequence shown here is derived from an EMBL/GenBank/DDBJ whole genome shotgun (WGS) entry which is preliminary data.</text>
</comment>
<protein>
    <recommendedName>
        <fullName evidence="2">Sialidase domain-containing protein</fullName>
    </recommendedName>
</protein>
<name>A0A814H7X0_9BILA</name>
<keyword evidence="1" id="KW-0732">Signal</keyword>
<proteinExistence type="predicted"/>
<dbReference type="InterPro" id="IPR036278">
    <property type="entry name" value="Sialidase_sf"/>
</dbReference>
<dbReference type="SUPFAM" id="SSF50939">
    <property type="entry name" value="Sialidases"/>
    <property type="match status" value="1"/>
</dbReference>
<feature type="signal peptide" evidence="1">
    <location>
        <begin position="1"/>
        <end position="18"/>
    </location>
</feature>
<dbReference type="EMBL" id="CAJOBB010007390">
    <property type="protein sequence ID" value="CAF4185445.1"/>
    <property type="molecule type" value="Genomic_DNA"/>
</dbReference>
<accession>A0A814H7X0</accession>
<reference evidence="3" key="1">
    <citation type="submission" date="2021-02" db="EMBL/GenBank/DDBJ databases">
        <authorList>
            <person name="Nowell W R."/>
        </authorList>
    </citation>
    <scope>NUCLEOTIDE SEQUENCE</scope>
</reference>
<dbReference type="Gene3D" id="2.120.10.10">
    <property type="match status" value="1"/>
</dbReference>
<sequence>MFLRILLSLFIYSRLLNAIIPFDGIIHRSTDGSSYAYLSPPKTGNHVSFIEQMAPTGTLAVAWFTGGENEPNCSIALSLLHIDSQQFTPGVIVSERANYSNQNPVLFWDNQTQILHLYHSSQLGNAGEINSQIWHAQSKDQGVTWSTAEPFYTMSGSFDRNRIIPTMNNDGVLLPCYNTTTNSGYSFILRSSFINSSWTRINLPLTNNLIQPSIIRLNNSSQLRSFFRDRNAQSIYYADSNDDGSTWSIPKVTSLPNNDAGIEGYTLKNGAVFMTFNNLNGTQQPRSPLTIALSYDNGLTWPYKRNIQIHADDNTTYIGEYSYPSLIQTSWAAADDNDIHLVYTYDRQTIKYVRFNEKWIKQGF</sequence>
<evidence type="ECO:0000313" key="4">
    <source>
        <dbReference type="EMBL" id="CAF4185445.1"/>
    </source>
</evidence>
<dbReference type="AlphaFoldDB" id="A0A814H7X0"/>
<dbReference type="Proteomes" id="UP000663868">
    <property type="component" value="Unassembled WGS sequence"/>
</dbReference>
<feature type="domain" description="Sialidase" evidence="2">
    <location>
        <begin position="57"/>
        <end position="330"/>
    </location>
</feature>
<organism evidence="3 5">
    <name type="scientific">Adineta steineri</name>
    <dbReference type="NCBI Taxonomy" id="433720"/>
    <lineage>
        <taxon>Eukaryota</taxon>
        <taxon>Metazoa</taxon>
        <taxon>Spiralia</taxon>
        <taxon>Gnathifera</taxon>
        <taxon>Rotifera</taxon>
        <taxon>Eurotatoria</taxon>
        <taxon>Bdelloidea</taxon>
        <taxon>Adinetida</taxon>
        <taxon>Adinetidae</taxon>
        <taxon>Adineta</taxon>
    </lineage>
</organism>
<evidence type="ECO:0000256" key="1">
    <source>
        <dbReference type="SAM" id="SignalP"/>
    </source>
</evidence>
<dbReference type="InterPro" id="IPR011040">
    <property type="entry name" value="Sialidase"/>
</dbReference>
<dbReference type="Pfam" id="PF13088">
    <property type="entry name" value="BNR_2"/>
    <property type="match status" value="1"/>
</dbReference>
<dbReference type="PANTHER" id="PTHR43752:SF2">
    <property type="entry name" value="BNR_ASP-BOX REPEAT FAMILY PROTEIN"/>
    <property type="match status" value="1"/>
</dbReference>
<evidence type="ECO:0000313" key="3">
    <source>
        <dbReference type="EMBL" id="CAF1006348.1"/>
    </source>
</evidence>
<feature type="chain" id="PRO_5035684373" description="Sialidase domain-containing protein" evidence="1">
    <location>
        <begin position="19"/>
        <end position="364"/>
    </location>
</feature>